<dbReference type="GO" id="GO:0009229">
    <property type="term" value="P:thiamine diphosphate biosynthetic process"/>
    <property type="evidence" value="ECO:0007669"/>
    <property type="project" value="InterPro"/>
</dbReference>
<dbReference type="Gene3D" id="3.40.50.10240">
    <property type="entry name" value="Thiamin pyrophosphokinase, catalytic domain"/>
    <property type="match status" value="1"/>
</dbReference>
<dbReference type="SUPFAM" id="SSF63862">
    <property type="entry name" value="Thiamin pyrophosphokinase, substrate-binding domain"/>
    <property type="match status" value="1"/>
</dbReference>
<evidence type="ECO:0000256" key="2">
    <source>
        <dbReference type="ARBA" id="ARBA00022741"/>
    </source>
</evidence>
<sequence>MKICIILNGEIENYETTKSIINNENYDYIICADGGANHSYKMDIIPNYILGDLDSVHSGVVDYYKTNDVDFKQFPAKKNETDAELCIYLATTLKANQIDFIGGLGGRVDHMIANINLLYYVKEQNITPRILTDKEEIYIAIDEEISLRGQVGDTISVIPVKGDAYGVTLKNLEYPLEDYHMKYSVPIGISNIMLERECKIKVDSGTLLIIRNI</sequence>
<comment type="caution">
    <text evidence="7">The sequence shown here is derived from an EMBL/GenBank/DDBJ whole genome shotgun (WGS) entry which is preliminary data.</text>
</comment>
<dbReference type="InterPro" id="IPR007373">
    <property type="entry name" value="Thiamin_PyroPKinase_B1-bd"/>
</dbReference>
<dbReference type="GO" id="GO:0005524">
    <property type="term" value="F:ATP binding"/>
    <property type="evidence" value="ECO:0007669"/>
    <property type="project" value="UniProtKB-KW"/>
</dbReference>
<dbReference type="OrthoDB" id="9804377at2"/>
<dbReference type="RefSeq" id="WP_094366496.1">
    <property type="nucleotide sequence ID" value="NZ_NOJY02000005.1"/>
</dbReference>
<dbReference type="PANTHER" id="PTHR41299">
    <property type="entry name" value="THIAMINE PYROPHOSPHOKINASE"/>
    <property type="match status" value="1"/>
</dbReference>
<dbReference type="GO" id="GO:0006772">
    <property type="term" value="P:thiamine metabolic process"/>
    <property type="evidence" value="ECO:0007669"/>
    <property type="project" value="UniProtKB-UniRule"/>
</dbReference>
<dbReference type="InterPro" id="IPR007371">
    <property type="entry name" value="TPK_catalytic"/>
</dbReference>
<dbReference type="InterPro" id="IPR036759">
    <property type="entry name" value="TPK_catalytic_sf"/>
</dbReference>
<keyword evidence="3 7" id="KW-0418">Kinase</keyword>
<dbReference type="EC" id="2.7.6.2" evidence="5"/>
<evidence type="ECO:0000256" key="5">
    <source>
        <dbReference type="NCBIfam" id="TIGR01378"/>
    </source>
</evidence>
<dbReference type="EMBL" id="NOJY02000005">
    <property type="protein sequence ID" value="RDY28679.1"/>
    <property type="molecule type" value="Genomic_DNA"/>
</dbReference>
<dbReference type="Pfam" id="PF04263">
    <property type="entry name" value="TPK_catalytic"/>
    <property type="match status" value="1"/>
</dbReference>
<keyword evidence="4" id="KW-0067">ATP-binding</keyword>
<evidence type="ECO:0000313" key="8">
    <source>
        <dbReference type="Proteomes" id="UP000215694"/>
    </source>
</evidence>
<accession>A0A371J7E8</accession>
<dbReference type="Proteomes" id="UP000215694">
    <property type="component" value="Unassembled WGS sequence"/>
</dbReference>
<proteinExistence type="predicted"/>
<protein>
    <recommendedName>
        <fullName evidence="5">Thiamine diphosphokinase</fullName>
        <ecNumber evidence="5">2.7.6.2</ecNumber>
    </recommendedName>
</protein>
<keyword evidence="2" id="KW-0547">Nucleotide-binding</keyword>
<dbReference type="NCBIfam" id="TIGR01378">
    <property type="entry name" value="thi_PPkinase"/>
    <property type="match status" value="1"/>
</dbReference>
<keyword evidence="8" id="KW-1185">Reference proteome</keyword>
<dbReference type="InterPro" id="IPR036371">
    <property type="entry name" value="TPK_B1-bd_sf"/>
</dbReference>
<evidence type="ECO:0000259" key="6">
    <source>
        <dbReference type="SMART" id="SM00983"/>
    </source>
</evidence>
<dbReference type="GO" id="GO:0004788">
    <property type="term" value="F:thiamine diphosphokinase activity"/>
    <property type="evidence" value="ECO:0007669"/>
    <property type="project" value="UniProtKB-UniRule"/>
</dbReference>
<name>A0A371J7E8_9FIRM</name>
<dbReference type="AlphaFoldDB" id="A0A371J7E8"/>
<evidence type="ECO:0000256" key="1">
    <source>
        <dbReference type="ARBA" id="ARBA00022679"/>
    </source>
</evidence>
<dbReference type="PANTHER" id="PTHR41299:SF1">
    <property type="entry name" value="THIAMINE PYROPHOSPHOKINASE"/>
    <property type="match status" value="1"/>
</dbReference>
<organism evidence="7 8">
    <name type="scientific">Romboutsia weinsteinii</name>
    <dbReference type="NCBI Taxonomy" id="2020949"/>
    <lineage>
        <taxon>Bacteria</taxon>
        <taxon>Bacillati</taxon>
        <taxon>Bacillota</taxon>
        <taxon>Clostridia</taxon>
        <taxon>Peptostreptococcales</taxon>
        <taxon>Peptostreptococcaceae</taxon>
        <taxon>Romboutsia</taxon>
    </lineage>
</organism>
<evidence type="ECO:0000256" key="3">
    <source>
        <dbReference type="ARBA" id="ARBA00022777"/>
    </source>
</evidence>
<dbReference type="Pfam" id="PF04265">
    <property type="entry name" value="TPK_B1_binding"/>
    <property type="match status" value="1"/>
</dbReference>
<dbReference type="InterPro" id="IPR006282">
    <property type="entry name" value="Thi_PPkinase"/>
</dbReference>
<dbReference type="SMART" id="SM00983">
    <property type="entry name" value="TPK_B1_binding"/>
    <property type="match status" value="1"/>
</dbReference>
<feature type="domain" description="Thiamin pyrophosphokinase thiamin-binding" evidence="6">
    <location>
        <begin position="149"/>
        <end position="208"/>
    </location>
</feature>
<evidence type="ECO:0000256" key="4">
    <source>
        <dbReference type="ARBA" id="ARBA00022840"/>
    </source>
</evidence>
<keyword evidence="1 7" id="KW-0808">Transferase</keyword>
<dbReference type="SUPFAM" id="SSF63999">
    <property type="entry name" value="Thiamin pyrophosphokinase, catalytic domain"/>
    <property type="match status" value="1"/>
</dbReference>
<gene>
    <name evidence="7" type="ORF">CHL78_003845</name>
</gene>
<dbReference type="CDD" id="cd07995">
    <property type="entry name" value="TPK"/>
    <property type="match status" value="1"/>
</dbReference>
<dbReference type="GO" id="GO:0016301">
    <property type="term" value="F:kinase activity"/>
    <property type="evidence" value="ECO:0007669"/>
    <property type="project" value="UniProtKB-KW"/>
</dbReference>
<dbReference type="InterPro" id="IPR053149">
    <property type="entry name" value="TPK"/>
</dbReference>
<evidence type="ECO:0000313" key="7">
    <source>
        <dbReference type="EMBL" id="RDY28679.1"/>
    </source>
</evidence>
<reference evidence="7 8" key="1">
    <citation type="journal article" date="2017" name="Genome Announc.">
        <title>Draft Genome Sequence of Romboutsia weinsteinii sp. nov. Strain CCRI-19649(T) Isolated from Surface Water.</title>
        <authorList>
            <person name="Maheux A.F."/>
            <person name="Boudreau D.K."/>
            <person name="Berube E."/>
            <person name="Boissinot M."/>
            <person name="Cantin P."/>
            <person name="Raymond F."/>
            <person name="Corbeil J."/>
            <person name="Omar R.F."/>
            <person name="Bergeron M.G."/>
        </authorList>
    </citation>
    <scope>NUCLEOTIDE SEQUENCE [LARGE SCALE GENOMIC DNA]</scope>
    <source>
        <strain evidence="7 8">CCRI-19649</strain>
    </source>
</reference>
<dbReference type="GO" id="GO:0030975">
    <property type="term" value="F:thiamine binding"/>
    <property type="evidence" value="ECO:0007669"/>
    <property type="project" value="InterPro"/>
</dbReference>